<dbReference type="Proteomes" id="UP000007305">
    <property type="component" value="Chromosome 3"/>
</dbReference>
<dbReference type="PANTHER" id="PTHR11453">
    <property type="entry name" value="ANION EXCHANGE PROTEIN"/>
    <property type="match status" value="1"/>
</dbReference>
<evidence type="ECO:0000313" key="7">
    <source>
        <dbReference type="EnsemblPlants" id="Zm00001eb161190_P001"/>
    </source>
</evidence>
<dbReference type="EnsemblPlants" id="Zm00001eb161190_T001">
    <property type="protein sequence ID" value="Zm00001eb161190_P001"/>
    <property type="gene ID" value="Zm00001eb161190"/>
</dbReference>
<dbReference type="InterPro" id="IPR011531">
    <property type="entry name" value="HCO3_transpt-like_TM_dom"/>
</dbReference>
<accession>A0A804NHM2</accession>
<keyword evidence="8" id="KW-1185">Reference proteome</keyword>
<dbReference type="GO" id="GO:0005452">
    <property type="term" value="F:solute:inorganic anion antiporter activity"/>
    <property type="evidence" value="ECO:0007669"/>
    <property type="project" value="InterPro"/>
</dbReference>
<comment type="similarity">
    <text evidence="2">Belongs to the anion exchanger (TC 2.A.31.3) family.</text>
</comment>
<dbReference type="Pfam" id="PF00955">
    <property type="entry name" value="HCO3_cotransp"/>
    <property type="match status" value="1"/>
</dbReference>
<organism evidence="7 8">
    <name type="scientific">Zea mays</name>
    <name type="common">Maize</name>
    <dbReference type="NCBI Taxonomy" id="4577"/>
    <lineage>
        <taxon>Eukaryota</taxon>
        <taxon>Viridiplantae</taxon>
        <taxon>Streptophyta</taxon>
        <taxon>Embryophyta</taxon>
        <taxon>Tracheophyta</taxon>
        <taxon>Spermatophyta</taxon>
        <taxon>Magnoliopsida</taxon>
        <taxon>Liliopsida</taxon>
        <taxon>Poales</taxon>
        <taxon>Poaceae</taxon>
        <taxon>PACMAD clade</taxon>
        <taxon>Panicoideae</taxon>
        <taxon>Andropogonodae</taxon>
        <taxon>Andropogoneae</taxon>
        <taxon>Tripsacinae</taxon>
        <taxon>Zea</taxon>
    </lineage>
</organism>
<keyword evidence="5" id="KW-0472">Membrane</keyword>
<comment type="subcellular location">
    <subcellularLocation>
        <location evidence="1">Membrane</location>
        <topology evidence="1">Multi-pass membrane protein</topology>
    </subcellularLocation>
</comment>
<dbReference type="InParanoid" id="A0A804NHM2"/>
<evidence type="ECO:0000256" key="2">
    <source>
        <dbReference type="ARBA" id="ARBA00006262"/>
    </source>
</evidence>
<feature type="domain" description="Bicarbonate transporter-like transmembrane" evidence="6">
    <location>
        <begin position="95"/>
        <end position="141"/>
    </location>
</feature>
<dbReference type="GO" id="GO:0006820">
    <property type="term" value="P:monoatomic anion transport"/>
    <property type="evidence" value="ECO:0007669"/>
    <property type="project" value="InterPro"/>
</dbReference>
<keyword evidence="4" id="KW-1133">Transmembrane helix</keyword>
<evidence type="ECO:0000256" key="3">
    <source>
        <dbReference type="ARBA" id="ARBA00022692"/>
    </source>
</evidence>
<dbReference type="PANTHER" id="PTHR11453:SF40">
    <property type="entry name" value="BORON TRANSPORTER 4-RELATED"/>
    <property type="match status" value="1"/>
</dbReference>
<reference evidence="8" key="1">
    <citation type="submission" date="2015-12" db="EMBL/GenBank/DDBJ databases">
        <title>Update maize B73 reference genome by single molecule sequencing technologies.</title>
        <authorList>
            <consortium name="Maize Genome Sequencing Project"/>
            <person name="Ware D."/>
        </authorList>
    </citation>
    <scope>NUCLEOTIDE SEQUENCE [LARGE SCALE GENOMIC DNA]</scope>
    <source>
        <strain evidence="8">cv. B73</strain>
    </source>
</reference>
<protein>
    <recommendedName>
        <fullName evidence="6">Bicarbonate transporter-like transmembrane domain-containing protein</fullName>
    </recommendedName>
</protein>
<dbReference type="CDD" id="cd21742">
    <property type="entry name" value="MobB_NDR_LATS-like"/>
    <property type="match status" value="1"/>
</dbReference>
<dbReference type="InterPro" id="IPR003020">
    <property type="entry name" value="HCO3_transpt_euk"/>
</dbReference>
<sequence length="226" mass="25512">MAAAAGEEALSSTTKQKVAATKQYIEKHYKSQMKSLQEHKERHWMLERKLADADVFEEEQNNILKDLEKRRQNTCAYEGIKWALMTLNCSPLLGEKPSAYHYNILVLGFVVLLCGLLGIPPSNGVLPQSPMHTKSLAVLKRQLLSKKMVDTAKESIGGSATSLEIYGKMEEVFIKMDSEENTDSVDRELKNFKDAILQEGNGEGRLAREFDPRKHIEAHLPVRVNE</sequence>
<dbReference type="InterPro" id="IPR059233">
    <property type="entry name" value="MobB_NdrA/B/Cbk1"/>
</dbReference>
<proteinExistence type="inferred from homology"/>
<dbReference type="AlphaFoldDB" id="A0A804NHM2"/>
<keyword evidence="3" id="KW-0812">Transmembrane</keyword>
<dbReference type="GO" id="GO:0016020">
    <property type="term" value="C:membrane"/>
    <property type="evidence" value="ECO:0007669"/>
    <property type="project" value="UniProtKB-SubCell"/>
</dbReference>
<evidence type="ECO:0000256" key="5">
    <source>
        <dbReference type="ARBA" id="ARBA00023136"/>
    </source>
</evidence>
<evidence type="ECO:0000313" key="8">
    <source>
        <dbReference type="Proteomes" id="UP000007305"/>
    </source>
</evidence>
<reference evidence="7" key="2">
    <citation type="submission" date="2019-07" db="EMBL/GenBank/DDBJ databases">
        <authorList>
            <person name="Seetharam A."/>
            <person name="Woodhouse M."/>
            <person name="Cannon E."/>
        </authorList>
    </citation>
    <scope>NUCLEOTIDE SEQUENCE [LARGE SCALE GENOMIC DNA]</scope>
    <source>
        <strain evidence="7">cv. B73</strain>
    </source>
</reference>
<evidence type="ECO:0000256" key="4">
    <source>
        <dbReference type="ARBA" id="ARBA00022989"/>
    </source>
</evidence>
<evidence type="ECO:0000259" key="6">
    <source>
        <dbReference type="Pfam" id="PF00955"/>
    </source>
</evidence>
<dbReference type="Gramene" id="Zm00001eb161190_T001">
    <property type="protein sequence ID" value="Zm00001eb161190_P001"/>
    <property type="gene ID" value="Zm00001eb161190"/>
</dbReference>
<reference evidence="7" key="3">
    <citation type="submission" date="2021-05" db="UniProtKB">
        <authorList>
            <consortium name="EnsemblPlants"/>
        </authorList>
    </citation>
    <scope>IDENTIFICATION</scope>
    <source>
        <strain evidence="7">cv. B73</strain>
    </source>
</reference>
<name>A0A804NHM2_MAIZE</name>
<evidence type="ECO:0000256" key="1">
    <source>
        <dbReference type="ARBA" id="ARBA00004141"/>
    </source>
</evidence>